<feature type="transmembrane region" description="Helical" evidence="13">
    <location>
        <begin position="256"/>
        <end position="277"/>
    </location>
</feature>
<feature type="transmembrane region" description="Helical" evidence="13">
    <location>
        <begin position="51"/>
        <end position="76"/>
    </location>
</feature>
<evidence type="ECO:0000256" key="8">
    <source>
        <dbReference type="ARBA" id="ARBA00023136"/>
    </source>
</evidence>
<keyword evidence="8 12" id="KW-0472">Membrane</keyword>
<dbReference type="GO" id="GO:0004930">
    <property type="term" value="F:G protein-coupled receptor activity"/>
    <property type="evidence" value="ECO:0007669"/>
    <property type="project" value="UniProtKB-KW"/>
</dbReference>
<dbReference type="AlphaFoldDB" id="A0A8J6B7X1"/>
<keyword evidence="6 13" id="KW-1133">Transmembrane helix</keyword>
<evidence type="ECO:0000256" key="12">
    <source>
        <dbReference type="RuleBase" id="RU004424"/>
    </source>
</evidence>
<evidence type="ECO:0000256" key="13">
    <source>
        <dbReference type="SAM" id="Phobius"/>
    </source>
</evidence>
<evidence type="ECO:0000256" key="9">
    <source>
        <dbReference type="ARBA" id="ARBA00023170"/>
    </source>
</evidence>
<keyword evidence="3 12" id="KW-0919">Taste</keyword>
<keyword evidence="15" id="KW-1185">Reference proteome</keyword>
<dbReference type="Proteomes" id="UP000770717">
    <property type="component" value="Unassembled WGS sequence"/>
</dbReference>
<dbReference type="GO" id="GO:0033038">
    <property type="term" value="F:bitter taste receptor activity"/>
    <property type="evidence" value="ECO:0007669"/>
    <property type="project" value="InterPro"/>
</dbReference>
<dbReference type="Pfam" id="PF05296">
    <property type="entry name" value="TAS2R"/>
    <property type="match status" value="1"/>
</dbReference>
<evidence type="ECO:0000256" key="10">
    <source>
        <dbReference type="ARBA" id="ARBA00023224"/>
    </source>
</evidence>
<reference evidence="14" key="1">
    <citation type="thesis" date="2020" institute="ProQuest LLC" country="789 East Eisenhower Parkway, Ann Arbor, MI, USA">
        <title>Comparative Genomics and Chromosome Evolution.</title>
        <authorList>
            <person name="Mudd A.B."/>
        </authorList>
    </citation>
    <scope>NUCLEOTIDE SEQUENCE</scope>
    <source>
        <strain evidence="14">HN-11 Male</strain>
        <tissue evidence="14">Kidney and liver</tissue>
    </source>
</reference>
<feature type="transmembrane region" description="Helical" evidence="13">
    <location>
        <begin position="134"/>
        <end position="153"/>
    </location>
</feature>
<feature type="transmembrane region" description="Helical" evidence="13">
    <location>
        <begin position="88"/>
        <end position="113"/>
    </location>
</feature>
<dbReference type="OrthoDB" id="9896661at2759"/>
<evidence type="ECO:0000256" key="1">
    <source>
        <dbReference type="ARBA" id="ARBA00004141"/>
    </source>
</evidence>
<evidence type="ECO:0000256" key="11">
    <source>
        <dbReference type="RuleBase" id="RU004423"/>
    </source>
</evidence>
<comment type="caution">
    <text evidence="14">The sequence shown here is derived from an EMBL/GenBank/DDBJ whole genome shotgun (WGS) entry which is preliminary data.</text>
</comment>
<feature type="transmembrane region" description="Helical" evidence="13">
    <location>
        <begin position="228"/>
        <end position="250"/>
    </location>
</feature>
<keyword evidence="7 12" id="KW-0297">G-protein coupled receptor</keyword>
<dbReference type="GO" id="GO:0016020">
    <property type="term" value="C:membrane"/>
    <property type="evidence" value="ECO:0007669"/>
    <property type="project" value="UniProtKB-SubCell"/>
</dbReference>
<dbReference type="PANTHER" id="PTHR11394:SF159">
    <property type="entry name" value="TASTE RECEPTOR TYPE 2"/>
    <property type="match status" value="1"/>
</dbReference>
<comment type="subcellular location">
    <subcellularLocation>
        <location evidence="1 12">Membrane</location>
        <topology evidence="1 12">Multi-pass membrane protein</topology>
    </subcellularLocation>
</comment>
<protein>
    <recommendedName>
        <fullName evidence="12">Taste receptor type 2</fullName>
    </recommendedName>
</protein>
<dbReference type="InterPro" id="IPR007960">
    <property type="entry name" value="TAS2R"/>
</dbReference>
<evidence type="ECO:0000313" key="14">
    <source>
        <dbReference type="EMBL" id="KAG9462301.1"/>
    </source>
</evidence>
<evidence type="ECO:0000256" key="6">
    <source>
        <dbReference type="ARBA" id="ARBA00022989"/>
    </source>
</evidence>
<dbReference type="SUPFAM" id="SSF81321">
    <property type="entry name" value="Family A G protein-coupled receptor-like"/>
    <property type="match status" value="1"/>
</dbReference>
<feature type="transmembrane region" description="Helical" evidence="13">
    <location>
        <begin position="19"/>
        <end position="39"/>
    </location>
</feature>
<evidence type="ECO:0000256" key="5">
    <source>
        <dbReference type="ARBA" id="ARBA00022692"/>
    </source>
</evidence>
<keyword evidence="9 12" id="KW-0675">Receptor</keyword>
<evidence type="ECO:0000313" key="15">
    <source>
        <dbReference type="Proteomes" id="UP000770717"/>
    </source>
</evidence>
<keyword evidence="4 12" id="KW-0716">Sensory transduction</keyword>
<proteinExistence type="inferred from homology"/>
<sequence>MVTNIIKTLEISVPVIDCISLLICLPGCMFILVVNILDWRKNKRLDINDQLISGLGILILIYRSFQASFSCTLQIYEFYVITSLAWFYIYLTYYSLGFLTLVFSTWLSIHFCLKIVNINQNIYIYIQHNFPKMFPWILLPSVLASLLISGPVAQNMSEQSLNFNDSLLYPSSSPLTTLLSVQLYFVFFAFCFLIIVISLLLTIVSLYRHIQRMQSFRSEMVEAHVSAVKMLIALIGFNLTFFALMFLFMLKRHEPVWMTAAVLSNASFHILAIPIIIRGSRKLHIMLHKILLHCMTSVS</sequence>
<accession>A0A8J6B7X1</accession>
<organism evidence="14 15">
    <name type="scientific">Eleutherodactylus coqui</name>
    <name type="common">Puerto Rican coqui</name>
    <dbReference type="NCBI Taxonomy" id="57060"/>
    <lineage>
        <taxon>Eukaryota</taxon>
        <taxon>Metazoa</taxon>
        <taxon>Chordata</taxon>
        <taxon>Craniata</taxon>
        <taxon>Vertebrata</taxon>
        <taxon>Euteleostomi</taxon>
        <taxon>Amphibia</taxon>
        <taxon>Batrachia</taxon>
        <taxon>Anura</taxon>
        <taxon>Neobatrachia</taxon>
        <taxon>Hyloidea</taxon>
        <taxon>Eleutherodactylidae</taxon>
        <taxon>Eleutherodactylinae</taxon>
        <taxon>Eleutherodactylus</taxon>
        <taxon>Eleutherodactylus</taxon>
    </lineage>
</organism>
<name>A0A8J6B7X1_ELECQ</name>
<keyword evidence="10 12" id="KW-0807">Transducer</keyword>
<evidence type="ECO:0000256" key="7">
    <source>
        <dbReference type="ARBA" id="ARBA00023040"/>
    </source>
</evidence>
<keyword evidence="5 12" id="KW-0812">Transmembrane</keyword>
<evidence type="ECO:0000256" key="3">
    <source>
        <dbReference type="ARBA" id="ARBA00022480"/>
    </source>
</evidence>
<evidence type="ECO:0000256" key="4">
    <source>
        <dbReference type="ARBA" id="ARBA00022606"/>
    </source>
</evidence>
<dbReference type="PANTHER" id="PTHR11394">
    <property type="entry name" value="TASTE RECEPTOR TYPE 2"/>
    <property type="match status" value="1"/>
</dbReference>
<dbReference type="EMBL" id="WNTK01012161">
    <property type="protein sequence ID" value="KAG9462301.1"/>
    <property type="molecule type" value="Genomic_DNA"/>
</dbReference>
<comment type="similarity">
    <text evidence="2 11">Belongs to the G-protein coupled receptor T2R family.</text>
</comment>
<feature type="transmembrane region" description="Helical" evidence="13">
    <location>
        <begin position="183"/>
        <end position="207"/>
    </location>
</feature>
<evidence type="ECO:0000256" key="2">
    <source>
        <dbReference type="ARBA" id="ARBA00007376"/>
    </source>
</evidence>
<gene>
    <name evidence="14" type="ORF">GDO78_014419</name>
</gene>